<dbReference type="PROSITE" id="PS50157">
    <property type="entry name" value="ZINC_FINGER_C2H2_2"/>
    <property type="match status" value="4"/>
</dbReference>
<sequence>MDHHKKICTLLYWINRPATKSNWISRPTLQSTSNRKRASFKCQFCDKTFGRQDILDAHVLIDHTEEKTLQESQAGNPTINAKGKTVDNFDIHPGNSGGQHVCEICGKCFTIGSCLRDHWSTHTGERLFECEVCGKCFRTSSNLKEHSYIHKDATFPCHLCNKLFKTRKNVKNHVYSTHEKRRPPRNIKKEPEDEDVEII</sequence>
<evidence type="ECO:0000256" key="4">
    <source>
        <dbReference type="ARBA" id="ARBA00022833"/>
    </source>
</evidence>
<dbReference type="FunFam" id="3.30.160.60:FF:000624">
    <property type="entry name" value="zinc finger protein 697"/>
    <property type="match status" value="1"/>
</dbReference>
<protein>
    <recommendedName>
        <fullName evidence="8">C2H2-type domain-containing protein</fullName>
    </recommendedName>
</protein>
<evidence type="ECO:0000256" key="7">
    <source>
        <dbReference type="SAM" id="MobiDB-lite"/>
    </source>
</evidence>
<keyword evidence="2" id="KW-0677">Repeat</keyword>
<dbReference type="PANTHER" id="PTHR24394">
    <property type="entry name" value="ZINC FINGER PROTEIN"/>
    <property type="match status" value="1"/>
</dbReference>
<dbReference type="Pfam" id="PF12874">
    <property type="entry name" value="zf-met"/>
    <property type="match status" value="1"/>
</dbReference>
<comment type="caution">
    <text evidence="9">The sequence shown here is derived from an EMBL/GenBank/DDBJ whole genome shotgun (WGS) entry which is preliminary data.</text>
</comment>
<keyword evidence="1" id="KW-0479">Metal-binding</keyword>
<feature type="domain" description="C2H2-type" evidence="8">
    <location>
        <begin position="155"/>
        <end position="183"/>
    </location>
</feature>
<keyword evidence="5" id="KW-0539">Nucleus</keyword>
<feature type="domain" description="C2H2-type" evidence="8">
    <location>
        <begin position="40"/>
        <end position="68"/>
    </location>
</feature>
<dbReference type="SMART" id="SM00355">
    <property type="entry name" value="ZnF_C2H2"/>
    <property type="match status" value="4"/>
</dbReference>
<dbReference type="Pfam" id="PF13912">
    <property type="entry name" value="zf-C2H2_6"/>
    <property type="match status" value="1"/>
</dbReference>
<dbReference type="OrthoDB" id="6077919at2759"/>
<evidence type="ECO:0000256" key="3">
    <source>
        <dbReference type="ARBA" id="ARBA00022771"/>
    </source>
</evidence>
<evidence type="ECO:0000256" key="5">
    <source>
        <dbReference type="ARBA" id="ARBA00023242"/>
    </source>
</evidence>
<evidence type="ECO:0000259" key="8">
    <source>
        <dbReference type="PROSITE" id="PS50157"/>
    </source>
</evidence>
<evidence type="ECO:0000256" key="6">
    <source>
        <dbReference type="PROSITE-ProRule" id="PRU00042"/>
    </source>
</evidence>
<reference evidence="9" key="1">
    <citation type="submission" date="2021-06" db="EMBL/GenBank/DDBJ databases">
        <authorList>
            <person name="Hodson N. C."/>
            <person name="Mongue J. A."/>
            <person name="Jaron S. K."/>
        </authorList>
    </citation>
    <scope>NUCLEOTIDE SEQUENCE</scope>
</reference>
<dbReference type="GO" id="GO:0008270">
    <property type="term" value="F:zinc ion binding"/>
    <property type="evidence" value="ECO:0007669"/>
    <property type="project" value="UniProtKB-KW"/>
</dbReference>
<dbReference type="GO" id="GO:0005634">
    <property type="term" value="C:nucleus"/>
    <property type="evidence" value="ECO:0007669"/>
    <property type="project" value="TreeGrafter"/>
</dbReference>
<dbReference type="EMBL" id="CAJVCH010316562">
    <property type="protein sequence ID" value="CAG7786367.1"/>
    <property type="molecule type" value="Genomic_DNA"/>
</dbReference>
<accession>A0A8J2KDD8</accession>
<dbReference type="Proteomes" id="UP000708208">
    <property type="component" value="Unassembled WGS sequence"/>
</dbReference>
<dbReference type="InterPro" id="IPR013087">
    <property type="entry name" value="Znf_C2H2_type"/>
</dbReference>
<keyword evidence="10" id="KW-1185">Reference proteome</keyword>
<keyword evidence="3 6" id="KW-0863">Zinc-finger</keyword>
<keyword evidence="4" id="KW-0862">Zinc</keyword>
<dbReference type="PROSITE" id="PS00028">
    <property type="entry name" value="ZINC_FINGER_C2H2_1"/>
    <property type="match status" value="4"/>
</dbReference>
<proteinExistence type="predicted"/>
<organism evidence="9 10">
    <name type="scientific">Allacma fusca</name>
    <dbReference type="NCBI Taxonomy" id="39272"/>
    <lineage>
        <taxon>Eukaryota</taxon>
        <taxon>Metazoa</taxon>
        <taxon>Ecdysozoa</taxon>
        <taxon>Arthropoda</taxon>
        <taxon>Hexapoda</taxon>
        <taxon>Collembola</taxon>
        <taxon>Symphypleona</taxon>
        <taxon>Sminthuridae</taxon>
        <taxon>Allacma</taxon>
    </lineage>
</organism>
<evidence type="ECO:0000313" key="10">
    <source>
        <dbReference type="Proteomes" id="UP000708208"/>
    </source>
</evidence>
<evidence type="ECO:0000256" key="2">
    <source>
        <dbReference type="ARBA" id="ARBA00022737"/>
    </source>
</evidence>
<feature type="region of interest" description="Disordered" evidence="7">
    <location>
        <begin position="174"/>
        <end position="199"/>
    </location>
</feature>
<gene>
    <name evidence="9" type="ORF">AFUS01_LOCUS24939</name>
</gene>
<evidence type="ECO:0000313" key="9">
    <source>
        <dbReference type="EMBL" id="CAG7786367.1"/>
    </source>
</evidence>
<dbReference type="GO" id="GO:0000981">
    <property type="term" value="F:DNA-binding transcription factor activity, RNA polymerase II-specific"/>
    <property type="evidence" value="ECO:0007669"/>
    <property type="project" value="TreeGrafter"/>
</dbReference>
<dbReference type="AlphaFoldDB" id="A0A8J2KDD8"/>
<feature type="domain" description="C2H2-type" evidence="8">
    <location>
        <begin position="100"/>
        <end position="127"/>
    </location>
</feature>
<feature type="domain" description="C2H2-type" evidence="8">
    <location>
        <begin position="128"/>
        <end position="150"/>
    </location>
</feature>
<dbReference type="Pfam" id="PF00096">
    <property type="entry name" value="zf-C2H2"/>
    <property type="match status" value="2"/>
</dbReference>
<name>A0A8J2KDD8_9HEXA</name>
<evidence type="ECO:0000256" key="1">
    <source>
        <dbReference type="ARBA" id="ARBA00022723"/>
    </source>
</evidence>
<dbReference type="PANTHER" id="PTHR24394:SF29">
    <property type="entry name" value="MYONEURIN"/>
    <property type="match status" value="1"/>
</dbReference>